<dbReference type="SMART" id="SM00421">
    <property type="entry name" value="HTH_LUXR"/>
    <property type="match status" value="1"/>
</dbReference>
<evidence type="ECO:0000313" key="6">
    <source>
        <dbReference type="Proteomes" id="UP000533905"/>
    </source>
</evidence>
<dbReference type="EMBL" id="JABAIV010000004">
    <property type="protein sequence ID" value="NNG24031.1"/>
    <property type="molecule type" value="Genomic_DNA"/>
</dbReference>
<comment type="caution">
    <text evidence="5">The sequence shown here is derived from an EMBL/GenBank/DDBJ whole genome shotgun (WGS) entry which is preliminary data.</text>
</comment>
<dbReference type="SUPFAM" id="SSF75516">
    <property type="entry name" value="Pheromone-binding domain of LuxR-like quorum-sensing transcription factors"/>
    <property type="match status" value="1"/>
</dbReference>
<organism evidence="5 6">
    <name type="scientific">Telluria aromaticivorans</name>
    <dbReference type="NCBI Taxonomy" id="2725995"/>
    <lineage>
        <taxon>Bacteria</taxon>
        <taxon>Pseudomonadati</taxon>
        <taxon>Pseudomonadota</taxon>
        <taxon>Betaproteobacteria</taxon>
        <taxon>Burkholderiales</taxon>
        <taxon>Oxalobacteraceae</taxon>
        <taxon>Telluria group</taxon>
        <taxon>Telluria</taxon>
    </lineage>
</organism>
<evidence type="ECO:0000256" key="3">
    <source>
        <dbReference type="ARBA" id="ARBA00023163"/>
    </source>
</evidence>
<evidence type="ECO:0000313" key="5">
    <source>
        <dbReference type="EMBL" id="NNG24031.1"/>
    </source>
</evidence>
<evidence type="ECO:0000259" key="4">
    <source>
        <dbReference type="PROSITE" id="PS50043"/>
    </source>
</evidence>
<dbReference type="PRINTS" id="PR00038">
    <property type="entry name" value="HTHLUXR"/>
</dbReference>
<reference evidence="5 6" key="1">
    <citation type="submission" date="2020-04" db="EMBL/GenBank/DDBJ databases">
        <title>Massilia sp. nov., a cold adapted bacteria isolated from Arctic soil.</title>
        <authorList>
            <person name="Son J."/>
            <person name="Ka J.-O."/>
        </authorList>
    </citation>
    <scope>NUCLEOTIDE SEQUENCE [LARGE SCALE GENOMIC DNA]</scope>
    <source>
        <strain evidence="5 6">ML15P13</strain>
    </source>
</reference>
<evidence type="ECO:0000256" key="1">
    <source>
        <dbReference type="ARBA" id="ARBA00023015"/>
    </source>
</evidence>
<dbReference type="GO" id="GO:0003677">
    <property type="term" value="F:DNA binding"/>
    <property type="evidence" value="ECO:0007669"/>
    <property type="project" value="UniProtKB-KW"/>
</dbReference>
<dbReference type="InterPro" id="IPR036388">
    <property type="entry name" value="WH-like_DNA-bd_sf"/>
</dbReference>
<accession>A0A7Y2JZR6</accession>
<protein>
    <submittedName>
        <fullName evidence="5">LuxR family transcriptional regulator</fullName>
    </submittedName>
</protein>
<dbReference type="GO" id="GO:0006355">
    <property type="term" value="P:regulation of DNA-templated transcription"/>
    <property type="evidence" value="ECO:0007669"/>
    <property type="project" value="InterPro"/>
</dbReference>
<dbReference type="InterPro" id="IPR005143">
    <property type="entry name" value="TF_LuxR_autoind-bd_dom"/>
</dbReference>
<dbReference type="InterPro" id="IPR000792">
    <property type="entry name" value="Tscrpt_reg_LuxR_C"/>
</dbReference>
<dbReference type="Proteomes" id="UP000533905">
    <property type="component" value="Unassembled WGS sequence"/>
</dbReference>
<name>A0A7Y2JZR6_9BURK</name>
<dbReference type="SUPFAM" id="SSF46894">
    <property type="entry name" value="C-terminal effector domain of the bipartite response regulators"/>
    <property type="match status" value="1"/>
</dbReference>
<dbReference type="PANTHER" id="PTHR44688">
    <property type="entry name" value="DNA-BINDING TRANSCRIPTIONAL ACTIVATOR DEVR_DOSR"/>
    <property type="match status" value="1"/>
</dbReference>
<dbReference type="Gene3D" id="1.10.10.10">
    <property type="entry name" value="Winged helix-like DNA-binding domain superfamily/Winged helix DNA-binding domain"/>
    <property type="match status" value="1"/>
</dbReference>
<dbReference type="InterPro" id="IPR016032">
    <property type="entry name" value="Sig_transdc_resp-reg_C-effctor"/>
</dbReference>
<sequence length="232" mass="24832">MGWREDCLAGMAQAPDAASLHAIVAGAARDLGFDYCAYGLRMPLPLSAPRTVMVNNYPTAWQARYADEGYLAADPTVAHGATSLLPVLWSEALFAPARPLWEDARGHHLRVGWAQSSRTADGATGMLTLARSDDDILDTELRHSEGSMSWLAHATHEAMVRLHRPAAPPVVLTAREAEVLRWMADGKTSSEAAQILGLSERTVNFHVSNAMAKLGAANKTAGVVKAALLGLL</sequence>
<dbReference type="Pfam" id="PF00196">
    <property type="entry name" value="GerE"/>
    <property type="match status" value="1"/>
</dbReference>
<proteinExistence type="predicted"/>
<keyword evidence="3" id="KW-0804">Transcription</keyword>
<dbReference type="CDD" id="cd06170">
    <property type="entry name" value="LuxR_C_like"/>
    <property type="match status" value="1"/>
</dbReference>
<keyword evidence="6" id="KW-1185">Reference proteome</keyword>
<feature type="domain" description="HTH luxR-type" evidence="4">
    <location>
        <begin position="165"/>
        <end position="230"/>
    </location>
</feature>
<keyword evidence="2" id="KW-0238">DNA-binding</keyword>
<gene>
    <name evidence="5" type="ORF">HGB41_13610</name>
</gene>
<evidence type="ECO:0000256" key="2">
    <source>
        <dbReference type="ARBA" id="ARBA00023125"/>
    </source>
</evidence>
<keyword evidence="1" id="KW-0805">Transcription regulation</keyword>
<dbReference type="PANTHER" id="PTHR44688:SF16">
    <property type="entry name" value="DNA-BINDING TRANSCRIPTIONAL ACTIVATOR DEVR_DOSR"/>
    <property type="match status" value="1"/>
</dbReference>
<dbReference type="InterPro" id="IPR036693">
    <property type="entry name" value="TF_LuxR_autoind-bd_dom_sf"/>
</dbReference>
<dbReference type="PROSITE" id="PS50043">
    <property type="entry name" value="HTH_LUXR_2"/>
    <property type="match status" value="1"/>
</dbReference>
<dbReference type="Gene3D" id="3.30.450.80">
    <property type="entry name" value="Transcription factor LuxR-like, autoinducer-binding domain"/>
    <property type="match status" value="1"/>
</dbReference>
<dbReference type="AlphaFoldDB" id="A0A7Y2JZR6"/>
<dbReference type="Pfam" id="PF03472">
    <property type="entry name" value="Autoind_bind"/>
    <property type="match status" value="1"/>
</dbReference>